<keyword evidence="6 9" id="KW-0547">Nucleotide-binding</keyword>
<evidence type="ECO:0000256" key="10">
    <source>
        <dbReference type="RuleBase" id="RU000304"/>
    </source>
</evidence>
<dbReference type="EMBL" id="JAWQEG010002108">
    <property type="protein sequence ID" value="KAK3874345.1"/>
    <property type="molecule type" value="Genomic_DNA"/>
</dbReference>
<evidence type="ECO:0000259" key="12">
    <source>
        <dbReference type="PROSITE" id="PS50011"/>
    </source>
</evidence>
<dbReference type="InterPro" id="IPR000719">
    <property type="entry name" value="Prot_kinase_dom"/>
</dbReference>
<evidence type="ECO:0000313" key="14">
    <source>
        <dbReference type="Proteomes" id="UP001286313"/>
    </source>
</evidence>
<keyword evidence="5" id="KW-0808">Transferase</keyword>
<evidence type="ECO:0000256" key="2">
    <source>
        <dbReference type="ARBA" id="ARBA00012513"/>
    </source>
</evidence>
<dbReference type="Proteomes" id="UP001286313">
    <property type="component" value="Unassembled WGS sequence"/>
</dbReference>
<keyword evidence="3" id="KW-0963">Cytoplasm</keyword>
<dbReference type="GO" id="GO:0005737">
    <property type="term" value="C:cytoplasm"/>
    <property type="evidence" value="ECO:0007669"/>
    <property type="project" value="UniProtKB-SubCell"/>
</dbReference>
<dbReference type="InterPro" id="IPR008271">
    <property type="entry name" value="Ser/Thr_kinase_AS"/>
</dbReference>
<feature type="compositionally biased region" description="Polar residues" evidence="11">
    <location>
        <begin position="142"/>
        <end position="152"/>
    </location>
</feature>
<sequence>MSRSNVKQVWNKLFGRRDNSIPDDNMEISGPTVVKHHVHVTYNLETKSFDGIPEAWKNYIGSAISKDDIESNPQAAIAAAKFWKYSIKRKETDVKLIPTPQVIMEETEAIENVFESGKDSGEVIENTVIQKKSEKDDEESGELNSTVCSSDSVDADTDQVDRAEVENTQSQVQMRKRQQGKMSDTEVMEKFTQLCSPRNPETVYDRDKELGAGASGTVFIAREKTSGRKVAVKDIDLDKQPKKELILTEIQVMKEIQHENLVNFLDVFLLNNHLWVVMELLDGGPLTDVVTETVMKEPQIAAVCHQTLKGINYLHENGVIHRDIKSDNILLGRDGSVKVTDFGFCANITGDEKRHTMVGTPYWMAPEVVNRKHYGKKVDVWSLGIMAIEMIEGEPPYLKETPLRALYLIASNGKPDIPSWNTLSKDFQDFLNLCLEVDMEERASTEELLSHHFLTKAANTTTLKPLIDAAQKILDKHISYDT</sequence>
<proteinExistence type="inferred from homology"/>
<dbReference type="FunFam" id="1.10.510.10:FF:000011">
    <property type="entry name" value="Non-specific serine/threonine protein kinase"/>
    <property type="match status" value="1"/>
</dbReference>
<evidence type="ECO:0000256" key="11">
    <source>
        <dbReference type="SAM" id="MobiDB-lite"/>
    </source>
</evidence>
<dbReference type="EC" id="2.7.11.1" evidence="2"/>
<dbReference type="Gene3D" id="3.90.810.10">
    <property type="entry name" value="CRIB domain"/>
    <property type="match status" value="1"/>
</dbReference>
<evidence type="ECO:0000256" key="1">
    <source>
        <dbReference type="ARBA" id="ARBA00004496"/>
    </source>
</evidence>
<protein>
    <recommendedName>
        <fullName evidence="2">non-specific serine/threonine protein kinase</fullName>
        <ecNumber evidence="2">2.7.11.1</ecNumber>
    </recommendedName>
</protein>
<evidence type="ECO:0000256" key="8">
    <source>
        <dbReference type="ARBA" id="ARBA00022840"/>
    </source>
</evidence>
<reference evidence="13" key="1">
    <citation type="submission" date="2023-10" db="EMBL/GenBank/DDBJ databases">
        <title>Genome assemblies of two species of porcelain crab, Petrolisthes cinctipes and Petrolisthes manimaculis (Anomura: Porcellanidae).</title>
        <authorList>
            <person name="Angst P."/>
        </authorList>
    </citation>
    <scope>NUCLEOTIDE SEQUENCE</scope>
    <source>
        <strain evidence="13">PB745_01</strain>
        <tissue evidence="13">Gill</tissue>
    </source>
</reference>
<dbReference type="Gene3D" id="3.30.200.20">
    <property type="entry name" value="Phosphorylase Kinase, domain 1"/>
    <property type="match status" value="1"/>
</dbReference>
<keyword evidence="7" id="KW-0418">Kinase</keyword>
<dbReference type="InterPro" id="IPR000095">
    <property type="entry name" value="CRIB_dom"/>
</dbReference>
<dbReference type="CDD" id="cd06614">
    <property type="entry name" value="STKc_PAK"/>
    <property type="match status" value="1"/>
</dbReference>
<dbReference type="InterPro" id="IPR017441">
    <property type="entry name" value="Protein_kinase_ATP_BS"/>
</dbReference>
<dbReference type="AlphaFoldDB" id="A0AAE1KL19"/>
<keyword evidence="14" id="KW-1185">Reference proteome</keyword>
<dbReference type="PANTHER" id="PTHR45832">
    <property type="entry name" value="SERINE/THREONINE-PROTEIN KINASE SAMKA-RELATED-RELATED"/>
    <property type="match status" value="1"/>
</dbReference>
<evidence type="ECO:0000256" key="6">
    <source>
        <dbReference type="ARBA" id="ARBA00022741"/>
    </source>
</evidence>
<keyword evidence="8 9" id="KW-0067">ATP-binding</keyword>
<feature type="domain" description="Protein kinase" evidence="12">
    <location>
        <begin position="204"/>
        <end position="454"/>
    </location>
</feature>
<name>A0AAE1KL19_PETCI</name>
<dbReference type="PROSITE" id="PS00108">
    <property type="entry name" value="PROTEIN_KINASE_ST"/>
    <property type="match status" value="1"/>
</dbReference>
<evidence type="ECO:0000256" key="4">
    <source>
        <dbReference type="ARBA" id="ARBA00022527"/>
    </source>
</evidence>
<evidence type="ECO:0000313" key="13">
    <source>
        <dbReference type="EMBL" id="KAK3874345.1"/>
    </source>
</evidence>
<dbReference type="SMART" id="SM00220">
    <property type="entry name" value="S_TKc"/>
    <property type="match status" value="1"/>
</dbReference>
<comment type="similarity">
    <text evidence="10">Belongs to the protein kinase superfamily.</text>
</comment>
<dbReference type="Pfam" id="PF00786">
    <property type="entry name" value="PBD"/>
    <property type="match status" value="1"/>
</dbReference>
<feature type="binding site" evidence="9">
    <location>
        <position position="233"/>
    </location>
    <ligand>
        <name>ATP</name>
        <dbReference type="ChEBI" id="CHEBI:30616"/>
    </ligand>
</feature>
<dbReference type="InterPro" id="IPR011009">
    <property type="entry name" value="Kinase-like_dom_sf"/>
</dbReference>
<dbReference type="SUPFAM" id="SSF56112">
    <property type="entry name" value="Protein kinase-like (PK-like)"/>
    <property type="match status" value="1"/>
</dbReference>
<evidence type="ECO:0000256" key="5">
    <source>
        <dbReference type="ARBA" id="ARBA00022679"/>
    </source>
</evidence>
<dbReference type="PROSITE" id="PS50011">
    <property type="entry name" value="PROTEIN_KINASE_DOM"/>
    <property type="match status" value="1"/>
</dbReference>
<evidence type="ECO:0000256" key="7">
    <source>
        <dbReference type="ARBA" id="ARBA00022777"/>
    </source>
</evidence>
<organism evidence="13 14">
    <name type="scientific">Petrolisthes cinctipes</name>
    <name type="common">Flat porcelain crab</name>
    <dbReference type="NCBI Taxonomy" id="88211"/>
    <lineage>
        <taxon>Eukaryota</taxon>
        <taxon>Metazoa</taxon>
        <taxon>Ecdysozoa</taxon>
        <taxon>Arthropoda</taxon>
        <taxon>Crustacea</taxon>
        <taxon>Multicrustacea</taxon>
        <taxon>Malacostraca</taxon>
        <taxon>Eumalacostraca</taxon>
        <taxon>Eucarida</taxon>
        <taxon>Decapoda</taxon>
        <taxon>Pleocyemata</taxon>
        <taxon>Anomura</taxon>
        <taxon>Galatheoidea</taxon>
        <taxon>Porcellanidae</taxon>
        <taxon>Petrolisthes</taxon>
    </lineage>
</organism>
<gene>
    <name evidence="13" type="ORF">Pcinc_020732</name>
</gene>
<dbReference type="InterPro" id="IPR051931">
    <property type="entry name" value="PAK3-like"/>
</dbReference>
<dbReference type="Pfam" id="PF00069">
    <property type="entry name" value="Pkinase"/>
    <property type="match status" value="1"/>
</dbReference>
<dbReference type="PROSITE" id="PS00107">
    <property type="entry name" value="PROTEIN_KINASE_ATP"/>
    <property type="match status" value="1"/>
</dbReference>
<dbReference type="Gene3D" id="1.10.510.10">
    <property type="entry name" value="Transferase(Phosphotransferase) domain 1"/>
    <property type="match status" value="1"/>
</dbReference>
<comment type="caution">
    <text evidence="13">The sequence shown here is derived from an EMBL/GenBank/DDBJ whole genome shotgun (WGS) entry which is preliminary data.</text>
</comment>
<dbReference type="FunFam" id="3.30.200.20:FF:000705">
    <property type="entry name" value="Non-specific serine/threonine protein kinase"/>
    <property type="match status" value="1"/>
</dbReference>
<dbReference type="InterPro" id="IPR036936">
    <property type="entry name" value="CRIB_dom_sf"/>
</dbReference>
<evidence type="ECO:0000256" key="9">
    <source>
        <dbReference type="PROSITE-ProRule" id="PRU10141"/>
    </source>
</evidence>
<dbReference type="PANTHER" id="PTHR45832:SF21">
    <property type="entry name" value="NON-SPECIFIC SERINE_THREONINE PROTEIN KINASE"/>
    <property type="match status" value="1"/>
</dbReference>
<keyword evidence="4 10" id="KW-0723">Serine/threonine-protein kinase</keyword>
<feature type="region of interest" description="Disordered" evidence="11">
    <location>
        <begin position="129"/>
        <end position="183"/>
    </location>
</feature>
<dbReference type="GO" id="GO:0004674">
    <property type="term" value="F:protein serine/threonine kinase activity"/>
    <property type="evidence" value="ECO:0007669"/>
    <property type="project" value="UniProtKB-KW"/>
</dbReference>
<comment type="subcellular location">
    <subcellularLocation>
        <location evidence="1">Cytoplasm</location>
    </subcellularLocation>
</comment>
<dbReference type="GO" id="GO:0005524">
    <property type="term" value="F:ATP binding"/>
    <property type="evidence" value="ECO:0007669"/>
    <property type="project" value="UniProtKB-UniRule"/>
</dbReference>
<accession>A0AAE1KL19</accession>
<evidence type="ECO:0000256" key="3">
    <source>
        <dbReference type="ARBA" id="ARBA00022490"/>
    </source>
</evidence>